<gene>
    <name evidence="8" type="primary">flgB</name>
    <name evidence="8" type="ORF">AACH06_27780</name>
</gene>
<keyword evidence="8" id="KW-0969">Cilium</keyword>
<feature type="domain" description="Flagellar basal body rod protein N-terminal" evidence="7">
    <location>
        <begin position="10"/>
        <end position="40"/>
    </location>
</feature>
<dbReference type="EMBL" id="JBBUTG010000032">
    <property type="protein sequence ID" value="MEK8034634.1"/>
    <property type="molecule type" value="Genomic_DNA"/>
</dbReference>
<comment type="function">
    <text evidence="5 6">Structural component of flagellum, the bacterial motility apparatus. Part of the rod structure of flagellar basal body.</text>
</comment>
<evidence type="ECO:0000256" key="5">
    <source>
        <dbReference type="ARBA" id="ARBA00024934"/>
    </source>
</evidence>
<comment type="caution">
    <text evidence="8">The sequence shown here is derived from an EMBL/GenBank/DDBJ whole genome shotgun (WGS) entry which is preliminary data.</text>
</comment>
<dbReference type="Pfam" id="PF00460">
    <property type="entry name" value="Flg_bb_rod"/>
    <property type="match status" value="1"/>
</dbReference>
<comment type="subcellular location">
    <subcellularLocation>
        <location evidence="1 6">Bacterial flagellum basal body</location>
    </subcellularLocation>
</comment>
<evidence type="ECO:0000256" key="3">
    <source>
        <dbReference type="ARBA" id="ARBA00014376"/>
    </source>
</evidence>
<dbReference type="RefSeq" id="WP_341429062.1">
    <property type="nucleotide sequence ID" value="NZ_JBBUTG010000032.1"/>
</dbReference>
<dbReference type="PIRSF" id="PIRSF002889">
    <property type="entry name" value="Rod_FlgB"/>
    <property type="match status" value="1"/>
</dbReference>
<dbReference type="InterPro" id="IPR019776">
    <property type="entry name" value="Flagellar_basal_body_rod_CS"/>
</dbReference>
<keyword evidence="8" id="KW-0282">Flagellum</keyword>
<evidence type="ECO:0000256" key="2">
    <source>
        <dbReference type="ARBA" id="ARBA00009677"/>
    </source>
</evidence>
<name>A0ABU9BZT9_9BURK</name>
<evidence type="ECO:0000256" key="6">
    <source>
        <dbReference type="PIRNR" id="PIRNR002889"/>
    </source>
</evidence>
<dbReference type="InterPro" id="IPR001444">
    <property type="entry name" value="Flag_bb_rod_N"/>
</dbReference>
<evidence type="ECO:0000259" key="7">
    <source>
        <dbReference type="Pfam" id="PF00460"/>
    </source>
</evidence>
<keyword evidence="9" id="KW-1185">Reference proteome</keyword>
<dbReference type="InterPro" id="IPR006300">
    <property type="entry name" value="FlgB"/>
</dbReference>
<dbReference type="Proteomes" id="UP001371218">
    <property type="component" value="Unassembled WGS sequence"/>
</dbReference>
<evidence type="ECO:0000256" key="4">
    <source>
        <dbReference type="ARBA" id="ARBA00023143"/>
    </source>
</evidence>
<proteinExistence type="inferred from homology"/>
<dbReference type="PANTHER" id="PTHR30435">
    <property type="entry name" value="FLAGELLAR PROTEIN"/>
    <property type="match status" value="1"/>
</dbReference>
<keyword evidence="8" id="KW-0966">Cell projection</keyword>
<organism evidence="8 9">
    <name type="scientific">Ideonella lacteola</name>
    <dbReference type="NCBI Taxonomy" id="2984193"/>
    <lineage>
        <taxon>Bacteria</taxon>
        <taxon>Pseudomonadati</taxon>
        <taxon>Pseudomonadota</taxon>
        <taxon>Betaproteobacteria</taxon>
        <taxon>Burkholderiales</taxon>
        <taxon>Sphaerotilaceae</taxon>
        <taxon>Ideonella</taxon>
    </lineage>
</organism>
<sequence length="139" mass="15258">MNVNRLTQKLDFHAQALTLRAERQRVIASNIANADTPGYQAREMDFTTALQAATGRLPAASQMATTERGHMALPGGATIEQATLRYATPSQTNLDSNSVDMDRERASFAENSVKYEATLRFINGHVREMLDAMKSPSQG</sequence>
<dbReference type="PANTHER" id="PTHR30435:SF12">
    <property type="entry name" value="FLAGELLAR BASAL BODY ROD PROTEIN FLGB"/>
    <property type="match status" value="1"/>
</dbReference>
<accession>A0ABU9BZT9</accession>
<dbReference type="NCBIfam" id="TIGR01396">
    <property type="entry name" value="FlgB"/>
    <property type="match status" value="1"/>
</dbReference>
<evidence type="ECO:0000313" key="8">
    <source>
        <dbReference type="EMBL" id="MEK8034634.1"/>
    </source>
</evidence>
<comment type="subunit">
    <text evidence="6">The basal body constitutes a major portion of the flagellar organelle and consists of a number of rings mounted on a central rod.</text>
</comment>
<dbReference type="PROSITE" id="PS00588">
    <property type="entry name" value="FLAGELLA_BB_ROD"/>
    <property type="match status" value="1"/>
</dbReference>
<keyword evidence="4 6" id="KW-0975">Bacterial flagellum</keyword>
<reference evidence="8 9" key="1">
    <citation type="submission" date="2024-04" db="EMBL/GenBank/DDBJ databases">
        <title>Novel species of the genus Ideonella isolated from streams.</title>
        <authorList>
            <person name="Lu H."/>
        </authorList>
    </citation>
    <scope>NUCLEOTIDE SEQUENCE [LARGE SCALE GENOMIC DNA]</scope>
    <source>
        <strain evidence="8 9">DXS29W</strain>
    </source>
</reference>
<evidence type="ECO:0000313" key="9">
    <source>
        <dbReference type="Proteomes" id="UP001371218"/>
    </source>
</evidence>
<comment type="similarity">
    <text evidence="2 6">Belongs to the flagella basal body rod proteins family.</text>
</comment>
<evidence type="ECO:0000256" key="1">
    <source>
        <dbReference type="ARBA" id="ARBA00004117"/>
    </source>
</evidence>
<protein>
    <recommendedName>
        <fullName evidence="3 6">Flagellar basal body rod protein FlgB</fullName>
    </recommendedName>
</protein>